<accession>A0AA39WBU8</accession>
<dbReference type="InterPro" id="IPR012312">
    <property type="entry name" value="Hemerythrin-like"/>
</dbReference>
<keyword evidence="3" id="KW-1185">Reference proteome</keyword>
<gene>
    <name evidence="2" type="ORF">B0T17DRAFT_629309</name>
</gene>
<dbReference type="PANTHER" id="PTHR35585:SF1">
    <property type="entry name" value="HHE DOMAIN PROTEIN (AFU_ORTHOLOGUE AFUA_4G00730)"/>
    <property type="match status" value="1"/>
</dbReference>
<evidence type="ECO:0000259" key="1">
    <source>
        <dbReference type="Pfam" id="PF01814"/>
    </source>
</evidence>
<sequence length="234" mass="27187">MYRLRASQVARPVSRAIMEKYSRPLALVPSRLYATDPKADRAAAASPLARVSDSIKRDHEDIKENYFNIIYGQDYDTQVRWQNQFIWDLARHSIAEEIVVYPAFEKYIPDGEIMADRDRCEHMKVKEKLFELQNMTPAHDEFLPTLNSLWEDLSRHIKEEETEDLPQLEKHIDSEASNHLANSFSTTKHFVPTRSHPMAPDKPPYETAVGLLTTPMDKLMDMFKRFPKEASHSP</sequence>
<evidence type="ECO:0000313" key="3">
    <source>
        <dbReference type="Proteomes" id="UP001174934"/>
    </source>
</evidence>
<dbReference type="PANTHER" id="PTHR35585">
    <property type="entry name" value="HHE DOMAIN PROTEIN (AFU_ORTHOLOGUE AFUA_4G00730)"/>
    <property type="match status" value="1"/>
</dbReference>
<feature type="domain" description="Hemerythrin-like" evidence="1">
    <location>
        <begin position="53"/>
        <end position="168"/>
    </location>
</feature>
<evidence type="ECO:0000313" key="2">
    <source>
        <dbReference type="EMBL" id="KAK0610720.1"/>
    </source>
</evidence>
<dbReference type="AlphaFoldDB" id="A0AA39WBU8"/>
<reference evidence="2" key="1">
    <citation type="submission" date="2023-06" db="EMBL/GenBank/DDBJ databases">
        <title>Genome-scale phylogeny and comparative genomics of the fungal order Sordariales.</title>
        <authorList>
            <consortium name="Lawrence Berkeley National Laboratory"/>
            <person name="Hensen N."/>
            <person name="Bonometti L."/>
            <person name="Westerberg I."/>
            <person name="Brannstrom I.O."/>
            <person name="Guillou S."/>
            <person name="Cros-Aarteil S."/>
            <person name="Calhoun S."/>
            <person name="Haridas S."/>
            <person name="Kuo A."/>
            <person name="Mondo S."/>
            <person name="Pangilinan J."/>
            <person name="Riley R."/>
            <person name="LaButti K."/>
            <person name="Andreopoulos B."/>
            <person name="Lipzen A."/>
            <person name="Chen C."/>
            <person name="Yanf M."/>
            <person name="Daum C."/>
            <person name="Ng V."/>
            <person name="Clum A."/>
            <person name="Steindorff A."/>
            <person name="Ohm R."/>
            <person name="Martin F."/>
            <person name="Silar P."/>
            <person name="Natvig D."/>
            <person name="Lalanne C."/>
            <person name="Gautier V."/>
            <person name="Ament-velasquez S.L."/>
            <person name="Kruys A."/>
            <person name="Hutchinson M.I."/>
            <person name="Powell A.J."/>
            <person name="Barry K."/>
            <person name="Miller A.N."/>
            <person name="Grigoriev I.V."/>
            <person name="Debuchy R."/>
            <person name="Gladieux P."/>
            <person name="Thoren M.H."/>
            <person name="Johannesson H."/>
        </authorList>
    </citation>
    <scope>NUCLEOTIDE SEQUENCE</scope>
    <source>
        <strain evidence="2">SMH3391-2</strain>
    </source>
</reference>
<protein>
    <recommendedName>
        <fullName evidence="1">Hemerythrin-like domain-containing protein</fullName>
    </recommendedName>
</protein>
<dbReference type="Gene3D" id="1.20.120.520">
    <property type="entry name" value="nmb1532 protein domain like"/>
    <property type="match status" value="1"/>
</dbReference>
<name>A0AA39WBU8_9PEZI</name>
<proteinExistence type="predicted"/>
<dbReference type="Pfam" id="PF01814">
    <property type="entry name" value="Hemerythrin"/>
    <property type="match status" value="1"/>
</dbReference>
<dbReference type="Proteomes" id="UP001174934">
    <property type="component" value="Unassembled WGS sequence"/>
</dbReference>
<dbReference type="EMBL" id="JAULSR010000010">
    <property type="protein sequence ID" value="KAK0610720.1"/>
    <property type="molecule type" value="Genomic_DNA"/>
</dbReference>
<organism evidence="2 3">
    <name type="scientific">Bombardia bombarda</name>
    <dbReference type="NCBI Taxonomy" id="252184"/>
    <lineage>
        <taxon>Eukaryota</taxon>
        <taxon>Fungi</taxon>
        <taxon>Dikarya</taxon>
        <taxon>Ascomycota</taxon>
        <taxon>Pezizomycotina</taxon>
        <taxon>Sordariomycetes</taxon>
        <taxon>Sordariomycetidae</taxon>
        <taxon>Sordariales</taxon>
        <taxon>Lasiosphaeriaceae</taxon>
        <taxon>Bombardia</taxon>
    </lineage>
</organism>
<comment type="caution">
    <text evidence="2">The sequence shown here is derived from an EMBL/GenBank/DDBJ whole genome shotgun (WGS) entry which is preliminary data.</text>
</comment>